<sequence length="313" mass="35682">MLAKVCWTWRLIALSMPQLWNDIQLLKFYPTGLRRRFINSVWLLDTYRQCWRHGTLKLPFEHFYRFSSESTPIFECVPTMLNTAVIIAFSIITYAQTPLLRQQSTSCPFGPFPLAWHQLSILKLSACLCQGPKLAHCCCEITESRAEGPVPPPLHHLQCLALSGAAPCTVLSYTAMPVLEDLRIVGRSLVMEEFAWIPSFLGRSGLPLEVAVTEALTISAIMSLLSVDSCLPQLQDMMFQHHQILDKNMNSMFYVIAEVIADRVSSTPRLLQLFRLTMMHEETEPTTQVRQILRGTVERGIKLDISSHYARWL</sequence>
<proteinExistence type="predicted"/>
<gene>
    <name evidence="2" type="ORF">R3P38DRAFT_3304789</name>
</gene>
<keyword evidence="3" id="KW-1185">Reference proteome</keyword>
<protein>
    <submittedName>
        <fullName evidence="2">F-box domain-containing protein</fullName>
    </submittedName>
</protein>
<evidence type="ECO:0000313" key="2">
    <source>
        <dbReference type="EMBL" id="KAK7055601.1"/>
    </source>
</evidence>
<reference evidence="2 3" key="1">
    <citation type="journal article" date="2024" name="J Genomics">
        <title>Draft genome sequencing and assembly of Favolaschia claudopus CIRM-BRFM 2984 isolated from oak limbs.</title>
        <authorList>
            <person name="Navarro D."/>
            <person name="Drula E."/>
            <person name="Chaduli D."/>
            <person name="Cazenave R."/>
            <person name="Ahrendt S."/>
            <person name="Wang J."/>
            <person name="Lipzen A."/>
            <person name="Daum C."/>
            <person name="Barry K."/>
            <person name="Grigoriev I.V."/>
            <person name="Favel A."/>
            <person name="Rosso M.N."/>
            <person name="Martin F."/>
        </authorList>
    </citation>
    <scope>NUCLEOTIDE SEQUENCE [LARGE SCALE GENOMIC DNA]</scope>
    <source>
        <strain evidence="2 3">CIRM-BRFM 2984</strain>
    </source>
</reference>
<dbReference type="EMBL" id="JAWWNJ010000005">
    <property type="protein sequence ID" value="KAK7055601.1"/>
    <property type="molecule type" value="Genomic_DNA"/>
</dbReference>
<accession>A0AAW0DWF8</accession>
<organism evidence="2 3">
    <name type="scientific">Favolaschia claudopus</name>
    <dbReference type="NCBI Taxonomy" id="2862362"/>
    <lineage>
        <taxon>Eukaryota</taxon>
        <taxon>Fungi</taxon>
        <taxon>Dikarya</taxon>
        <taxon>Basidiomycota</taxon>
        <taxon>Agaricomycotina</taxon>
        <taxon>Agaricomycetes</taxon>
        <taxon>Agaricomycetidae</taxon>
        <taxon>Agaricales</taxon>
        <taxon>Marasmiineae</taxon>
        <taxon>Mycenaceae</taxon>
        <taxon>Favolaschia</taxon>
    </lineage>
</organism>
<feature type="chain" id="PRO_5043877925" evidence="1">
    <location>
        <begin position="18"/>
        <end position="313"/>
    </location>
</feature>
<comment type="caution">
    <text evidence="2">The sequence shown here is derived from an EMBL/GenBank/DDBJ whole genome shotgun (WGS) entry which is preliminary data.</text>
</comment>
<keyword evidence="1" id="KW-0732">Signal</keyword>
<dbReference type="AlphaFoldDB" id="A0AAW0DWF8"/>
<dbReference type="Proteomes" id="UP001362999">
    <property type="component" value="Unassembled WGS sequence"/>
</dbReference>
<evidence type="ECO:0000313" key="3">
    <source>
        <dbReference type="Proteomes" id="UP001362999"/>
    </source>
</evidence>
<feature type="signal peptide" evidence="1">
    <location>
        <begin position="1"/>
        <end position="17"/>
    </location>
</feature>
<name>A0AAW0DWF8_9AGAR</name>
<evidence type="ECO:0000256" key="1">
    <source>
        <dbReference type="SAM" id="SignalP"/>
    </source>
</evidence>